<dbReference type="InterPro" id="IPR011659">
    <property type="entry name" value="WD40"/>
</dbReference>
<evidence type="ECO:0000256" key="2">
    <source>
        <dbReference type="SAM" id="MobiDB-lite"/>
    </source>
</evidence>
<reference evidence="3" key="1">
    <citation type="submission" date="2021-02" db="EMBL/GenBank/DDBJ databases">
        <title>Natronogracilivirga saccharolytica gen. nov. sp. nov. a new anaerobic, haloalkiliphilic carbohydrate-fermenting bacterium from soda lake and proposing of Cyclonatronumiaceae fam. nov. in the phylum Balneolaeota.</title>
        <authorList>
            <person name="Zhilina T.N."/>
            <person name="Sorokin D.Y."/>
            <person name="Zavarzina D.G."/>
            <person name="Toshchakov S.V."/>
            <person name="Kublanov I.V."/>
        </authorList>
    </citation>
    <scope>NUCLEOTIDE SEQUENCE</scope>
    <source>
        <strain evidence="3">Z-1702</strain>
    </source>
</reference>
<sequence>MKFATNTDVIPLKRICTGTAFRPGALLSARALFVLFAAALITLSAFRAEAQRNPAFYDYPQNHLDWYTIESDHFLVHFQEGSSRPAQVASRIAEEVYEPITELYGHEPEHKVSILIIDRLDYSNGAAFFYDNKIEIWLPSLDTPLRGTHNWLRNVITHEFTHIVQLQASMKQSRRHPATYVQWLSYEDVRRPDVLYGFPSGIITYPLSGISMPAWLAEGTAQYMREEIYYDDWDSHRDMLLRTRILDGSYLSLEKMGTFDSKTSLERELVYNQGFDFTRYLADRFGEESIADITREFSQSGVYDVRKAIKNATGTDGRQVFEDWIEERRVQYEHFAENRDTDPEHREIIEPDGFFNFYPTFHPDGNGIAYLSNKFNDGAIASLFFKKLDSEEEDEWDGFEAELFENPESSFSHSHHGHGEHVMDQSGSFIRQQSRRGSGPAGSRAMRNLSDRAHLTGHDGHSSECHLQATSLRRLETSFSYSPDGKQIAYSRARLNKYGERYRDIYIFDSEEGESRQLTQSRRLQDPVWSPDGKFIATGKIEDGSVNLHLYDIEADSLIRLTEYRHGEQLYRPAWHPDGNTIYISYSDKAQRGIYKLTIPDDMAGSVSAIEPVLTDAKTDYRNPVVSSDGRWLYYSADPDGVFNIYRKSLENGQKQQLTNVVGGAFMPHPHPEKDKLAYSEYDAEGYKIAVLDLSKATVSDFPDDDYSGRYVSDEATRVSDSRTGAEPARNGMDVAPEHSEDVRPQTPSAGSGGLSFLNDFDDTDIDPLPETASAVADTGTYHFDLSTRGSSSDRSFYSYDEQFTTFQFYPVIRFDNYSRLEGRNSRLLGDAQFADLGSNLWRDFKVGTYFASREMRENFSIFGGALFGPGSRSSDGISNFFQPSRLVNLDRDLFLEAEYRGIPFIERHWSPTVSVSFFNIRRNVRDGLQIEEFPCTSCLPDTTSTDIAYNMWQAEVNLISKINQWSIVELGYYYSPYRVETESFVSREFREEVSGSTARYYIGSTWTAAWIFDLSLPDRHGDIAPTGWRGLFRYSYSPSELLDSYDIRDGTLIPIYNEYDNHSVEADLRVGFDWQDQRFNLRSRFFTYFGGPDEYFYLDYIGGMIGMRSYPYFALGGNTTAFSTLSWFVPLKTGIYRQQGRLTLDKVFLRLFAEAGNAWGGPLNIGSDIKTGVGAELRVGMNSYYFFPSSFYISGAYGFNSYELQLPEAFITETPTGTVDYGQRLLINFGLLFDFEF</sequence>
<dbReference type="Gene3D" id="2.120.10.30">
    <property type="entry name" value="TolB, C-terminal domain"/>
    <property type="match status" value="1"/>
</dbReference>
<protein>
    <submittedName>
        <fullName evidence="3">PD40 domain-containing protein</fullName>
    </submittedName>
</protein>
<comment type="similarity">
    <text evidence="1">Belongs to the TolB family.</text>
</comment>
<dbReference type="SUPFAM" id="SSF82171">
    <property type="entry name" value="DPP6 N-terminal domain-like"/>
    <property type="match status" value="1"/>
</dbReference>
<proteinExistence type="inferred from homology"/>
<evidence type="ECO:0000256" key="1">
    <source>
        <dbReference type="ARBA" id="ARBA00009820"/>
    </source>
</evidence>
<gene>
    <name evidence="3" type="ORF">NATSA_13130</name>
</gene>
<dbReference type="Proteomes" id="UP000673975">
    <property type="component" value="Unassembled WGS sequence"/>
</dbReference>
<accession>A0A8J7SAR9</accession>
<organism evidence="3 4">
    <name type="scientific">Natronogracilivirga saccharolytica</name>
    <dbReference type="NCBI Taxonomy" id="2812953"/>
    <lineage>
        <taxon>Bacteria</taxon>
        <taxon>Pseudomonadati</taxon>
        <taxon>Balneolota</taxon>
        <taxon>Balneolia</taxon>
        <taxon>Balneolales</taxon>
        <taxon>Cyclonatronaceae</taxon>
        <taxon>Natronogracilivirga</taxon>
    </lineage>
</organism>
<dbReference type="EMBL" id="JAFIDN010000012">
    <property type="protein sequence ID" value="MBP3193613.1"/>
    <property type="molecule type" value="Genomic_DNA"/>
</dbReference>
<keyword evidence="4" id="KW-1185">Reference proteome</keyword>
<evidence type="ECO:0000313" key="4">
    <source>
        <dbReference type="Proteomes" id="UP000673975"/>
    </source>
</evidence>
<dbReference type="RefSeq" id="WP_210513068.1">
    <property type="nucleotide sequence ID" value="NZ_JAFIDN010000012.1"/>
</dbReference>
<dbReference type="PANTHER" id="PTHR36842">
    <property type="entry name" value="PROTEIN TOLB HOMOLOG"/>
    <property type="match status" value="1"/>
</dbReference>
<dbReference type="InterPro" id="IPR011042">
    <property type="entry name" value="6-blade_b-propeller_TolB-like"/>
</dbReference>
<feature type="region of interest" description="Disordered" evidence="2">
    <location>
        <begin position="715"/>
        <end position="753"/>
    </location>
</feature>
<evidence type="ECO:0000313" key="3">
    <source>
        <dbReference type="EMBL" id="MBP3193613.1"/>
    </source>
</evidence>
<name>A0A8J7SAR9_9BACT</name>
<dbReference type="Pfam" id="PF07676">
    <property type="entry name" value="PD40"/>
    <property type="match status" value="3"/>
</dbReference>
<dbReference type="AlphaFoldDB" id="A0A8J7SAR9"/>
<comment type="caution">
    <text evidence="3">The sequence shown here is derived from an EMBL/GenBank/DDBJ whole genome shotgun (WGS) entry which is preliminary data.</text>
</comment>
<dbReference type="PANTHER" id="PTHR36842:SF1">
    <property type="entry name" value="PROTEIN TOLB"/>
    <property type="match status" value="1"/>
</dbReference>